<feature type="compositionally biased region" description="Polar residues" evidence="1">
    <location>
        <begin position="109"/>
        <end position="126"/>
    </location>
</feature>
<dbReference type="Proteomes" id="UP000076420">
    <property type="component" value="Unassembled WGS sequence"/>
</dbReference>
<organism evidence="3 4">
    <name type="scientific">Biomphalaria glabrata</name>
    <name type="common">Bloodfluke planorb</name>
    <name type="synonym">Freshwater snail</name>
    <dbReference type="NCBI Taxonomy" id="6526"/>
    <lineage>
        <taxon>Eukaryota</taxon>
        <taxon>Metazoa</taxon>
        <taxon>Spiralia</taxon>
        <taxon>Lophotrochozoa</taxon>
        <taxon>Mollusca</taxon>
        <taxon>Gastropoda</taxon>
        <taxon>Heterobranchia</taxon>
        <taxon>Euthyneura</taxon>
        <taxon>Panpulmonata</taxon>
        <taxon>Hygrophila</taxon>
        <taxon>Lymnaeoidea</taxon>
        <taxon>Planorbidae</taxon>
        <taxon>Biomphalaria</taxon>
    </lineage>
</organism>
<evidence type="ECO:0000313" key="3">
    <source>
        <dbReference type="EnsemblMetazoa" id="BGLB026430-PB"/>
    </source>
</evidence>
<name>A0A2C9L2S0_BIOGL</name>
<accession>A0A2C9L2S0</accession>
<evidence type="ECO:0000256" key="2">
    <source>
        <dbReference type="SAM" id="SignalP"/>
    </source>
</evidence>
<feature type="chain" id="PRO_5011999576" evidence="2">
    <location>
        <begin position="16"/>
        <end position="314"/>
    </location>
</feature>
<dbReference type="AlphaFoldDB" id="A0A2C9L2S0"/>
<feature type="region of interest" description="Disordered" evidence="1">
    <location>
        <begin position="66"/>
        <end position="95"/>
    </location>
</feature>
<feature type="region of interest" description="Disordered" evidence="1">
    <location>
        <begin position="156"/>
        <end position="176"/>
    </location>
</feature>
<dbReference type="VEuPathDB" id="VectorBase:BGLAX_035757"/>
<protein>
    <submittedName>
        <fullName evidence="3">Uncharacterized protein</fullName>
    </submittedName>
</protein>
<feature type="region of interest" description="Disordered" evidence="1">
    <location>
        <begin position="109"/>
        <end position="131"/>
    </location>
</feature>
<dbReference type="OrthoDB" id="10338339at2759"/>
<dbReference type="KEGG" id="bgt:106070488"/>
<dbReference type="VEuPathDB" id="VectorBase:BGLB026430"/>
<feature type="compositionally biased region" description="Basic and acidic residues" evidence="1">
    <location>
        <begin position="224"/>
        <end position="240"/>
    </location>
</feature>
<keyword evidence="2" id="KW-0732">Signal</keyword>
<sequence length="314" mass="34732">MPVLLATLYVSLVLRDLDLDLCAFGLNGMHTSKDGFADLVFRKRNRFASTVNVDAENYSEAQAVDATTAPFSDSQTKELPVSALPTQSGSPKSSPAFLVDRLSERIQQNNASASFHKNRSKSFSSNVDDEYDQQDSSALIAQTFGAREHAQFSRITASSVKGGDPRSTPEPTLQPPALCYGQSRYLQDIAISQLLLVKSKLMKQGDLSTDAHHEVNNISSDLDATSKKNESDSGAGEKGKVRFSDSVDVHVYRSEAYFKRFQYRFCCKQPEMDEYAHFVVPHSQVCEADDPLTTQTMLLEKMAENSQKESSAKM</sequence>
<gene>
    <name evidence="3" type="primary">106070488</name>
</gene>
<reference evidence="3" key="1">
    <citation type="submission" date="2020-05" db="UniProtKB">
        <authorList>
            <consortium name="EnsemblMetazoa"/>
        </authorList>
    </citation>
    <scope>IDENTIFICATION</scope>
    <source>
        <strain evidence="3">BB02</strain>
    </source>
</reference>
<dbReference type="EnsemblMetazoa" id="BGLB026430-RB">
    <property type="protein sequence ID" value="BGLB026430-PB"/>
    <property type="gene ID" value="BGLB026430"/>
</dbReference>
<feature type="signal peptide" evidence="2">
    <location>
        <begin position="1"/>
        <end position="15"/>
    </location>
</feature>
<evidence type="ECO:0000256" key="1">
    <source>
        <dbReference type="SAM" id="MobiDB-lite"/>
    </source>
</evidence>
<proteinExistence type="predicted"/>
<evidence type="ECO:0000313" key="4">
    <source>
        <dbReference type="Proteomes" id="UP000076420"/>
    </source>
</evidence>
<feature type="compositionally biased region" description="Polar residues" evidence="1">
    <location>
        <begin position="84"/>
        <end position="93"/>
    </location>
</feature>
<dbReference type="RefSeq" id="XP_013085862.2">
    <property type="nucleotide sequence ID" value="XM_013230408.2"/>
</dbReference>
<feature type="region of interest" description="Disordered" evidence="1">
    <location>
        <begin position="218"/>
        <end position="240"/>
    </location>
</feature>